<dbReference type="GO" id="GO:0004814">
    <property type="term" value="F:arginine-tRNA ligase activity"/>
    <property type="evidence" value="ECO:0007669"/>
    <property type="project" value="UniProtKB-UniRule"/>
</dbReference>
<organism evidence="15 16">
    <name type="scientific">Candidatus Hydrogenisulfobacillus filiaventi</name>
    <dbReference type="NCBI Taxonomy" id="2707344"/>
    <lineage>
        <taxon>Bacteria</taxon>
        <taxon>Bacillati</taxon>
        <taxon>Bacillota</taxon>
        <taxon>Clostridia</taxon>
        <taxon>Eubacteriales</taxon>
        <taxon>Clostridiales Family XVII. Incertae Sedis</taxon>
        <taxon>Candidatus Hydrogenisulfobacillus</taxon>
    </lineage>
</organism>
<dbReference type="InterPro" id="IPR036695">
    <property type="entry name" value="Arg-tRNA-synth_N_sf"/>
</dbReference>
<dbReference type="Gene3D" id="3.40.50.620">
    <property type="entry name" value="HUPs"/>
    <property type="match status" value="1"/>
</dbReference>
<evidence type="ECO:0000256" key="5">
    <source>
        <dbReference type="ARBA" id="ARBA00022598"/>
    </source>
</evidence>
<proteinExistence type="inferred from homology"/>
<keyword evidence="4 11" id="KW-0963">Cytoplasm</keyword>
<dbReference type="Proteomes" id="UP000503399">
    <property type="component" value="Chromosome"/>
</dbReference>
<reference evidence="15 16" key="1">
    <citation type="submission" date="2020-02" db="EMBL/GenBank/DDBJ databases">
        <authorList>
            <person name="Hogendoorn C."/>
        </authorList>
    </citation>
    <scope>NUCLEOTIDE SEQUENCE [LARGE SCALE GENOMIC DNA]</scope>
    <source>
        <strain evidence="15">R501</strain>
    </source>
</reference>
<dbReference type="InterPro" id="IPR009080">
    <property type="entry name" value="tRNAsynth_Ia_anticodon-bd"/>
</dbReference>
<feature type="short sequence motif" description="'HIGH' region" evidence="11">
    <location>
        <begin position="131"/>
        <end position="141"/>
    </location>
</feature>
<dbReference type="CDD" id="cd00671">
    <property type="entry name" value="ArgRS_core"/>
    <property type="match status" value="1"/>
</dbReference>
<evidence type="ECO:0000256" key="2">
    <source>
        <dbReference type="ARBA" id="ARBA00005594"/>
    </source>
</evidence>
<evidence type="ECO:0000256" key="6">
    <source>
        <dbReference type="ARBA" id="ARBA00022741"/>
    </source>
</evidence>
<dbReference type="SMART" id="SM01016">
    <property type="entry name" value="Arg_tRNA_synt_N"/>
    <property type="match status" value="1"/>
</dbReference>
<evidence type="ECO:0000256" key="4">
    <source>
        <dbReference type="ARBA" id="ARBA00022490"/>
    </source>
</evidence>
<gene>
    <name evidence="11 15" type="primary">argS</name>
    <name evidence="15" type="ORF">R50_2745</name>
</gene>
<keyword evidence="16" id="KW-1185">Reference proteome</keyword>
<dbReference type="PANTHER" id="PTHR11956">
    <property type="entry name" value="ARGINYL-TRNA SYNTHETASE"/>
    <property type="match status" value="1"/>
</dbReference>
<dbReference type="SUPFAM" id="SSF47323">
    <property type="entry name" value="Anticodon-binding domain of a subclass of class I aminoacyl-tRNA synthetases"/>
    <property type="match status" value="1"/>
</dbReference>
<evidence type="ECO:0000256" key="3">
    <source>
        <dbReference type="ARBA" id="ARBA00011245"/>
    </source>
</evidence>
<dbReference type="EC" id="6.1.1.19" evidence="11"/>
<dbReference type="FunFam" id="3.40.50.620:FF:000062">
    <property type="entry name" value="Arginine--tRNA ligase"/>
    <property type="match status" value="1"/>
</dbReference>
<evidence type="ECO:0000313" key="16">
    <source>
        <dbReference type="Proteomes" id="UP000503399"/>
    </source>
</evidence>
<keyword evidence="8 11" id="KW-0648">Protein biosynthesis</keyword>
<dbReference type="GO" id="GO:0005524">
    <property type="term" value="F:ATP binding"/>
    <property type="evidence" value="ECO:0007669"/>
    <property type="project" value="UniProtKB-UniRule"/>
</dbReference>
<dbReference type="KEGG" id="hfv:R50_2745"/>
<dbReference type="NCBIfam" id="TIGR00456">
    <property type="entry name" value="argS"/>
    <property type="match status" value="1"/>
</dbReference>
<dbReference type="PANTHER" id="PTHR11956:SF5">
    <property type="entry name" value="ARGININE--TRNA LIGASE, CYTOPLASMIC"/>
    <property type="match status" value="1"/>
</dbReference>
<evidence type="ECO:0000259" key="13">
    <source>
        <dbReference type="SMART" id="SM00836"/>
    </source>
</evidence>
<evidence type="ECO:0000259" key="14">
    <source>
        <dbReference type="SMART" id="SM01016"/>
    </source>
</evidence>
<evidence type="ECO:0000256" key="1">
    <source>
        <dbReference type="ARBA" id="ARBA00004496"/>
    </source>
</evidence>
<comment type="catalytic activity">
    <reaction evidence="10 11">
        <text>tRNA(Arg) + L-arginine + ATP = L-arginyl-tRNA(Arg) + AMP + diphosphate</text>
        <dbReference type="Rhea" id="RHEA:20301"/>
        <dbReference type="Rhea" id="RHEA-COMP:9658"/>
        <dbReference type="Rhea" id="RHEA-COMP:9673"/>
        <dbReference type="ChEBI" id="CHEBI:30616"/>
        <dbReference type="ChEBI" id="CHEBI:32682"/>
        <dbReference type="ChEBI" id="CHEBI:33019"/>
        <dbReference type="ChEBI" id="CHEBI:78442"/>
        <dbReference type="ChEBI" id="CHEBI:78513"/>
        <dbReference type="ChEBI" id="CHEBI:456215"/>
        <dbReference type="EC" id="6.1.1.19"/>
    </reaction>
</comment>
<feature type="domain" description="Arginyl tRNA synthetase N-terminal" evidence="14">
    <location>
        <begin position="11"/>
        <end position="94"/>
    </location>
</feature>
<comment type="similarity">
    <text evidence="2 11 12">Belongs to the class-I aminoacyl-tRNA synthetase family.</text>
</comment>
<dbReference type="SUPFAM" id="SSF52374">
    <property type="entry name" value="Nucleotidylyl transferase"/>
    <property type="match status" value="1"/>
</dbReference>
<dbReference type="Gene3D" id="3.30.1360.70">
    <property type="entry name" value="Arginyl tRNA synthetase N-terminal domain"/>
    <property type="match status" value="1"/>
</dbReference>
<dbReference type="Pfam" id="PF03485">
    <property type="entry name" value="Arg_tRNA_synt_N"/>
    <property type="match status" value="1"/>
</dbReference>
<dbReference type="Gene3D" id="1.10.730.10">
    <property type="entry name" value="Isoleucyl-tRNA Synthetase, Domain 1"/>
    <property type="match status" value="1"/>
</dbReference>
<keyword evidence="9 11" id="KW-0030">Aminoacyl-tRNA synthetase</keyword>
<dbReference type="Pfam" id="PF05746">
    <property type="entry name" value="DALR_1"/>
    <property type="match status" value="1"/>
</dbReference>
<accession>A0A6F8ZJW2</accession>
<dbReference type="AlphaFoldDB" id="A0A6F8ZJW2"/>
<comment type="subunit">
    <text evidence="3 11">Monomer.</text>
</comment>
<dbReference type="EMBL" id="LR778114">
    <property type="protein sequence ID" value="CAB1130234.1"/>
    <property type="molecule type" value="Genomic_DNA"/>
</dbReference>
<dbReference type="InterPro" id="IPR035684">
    <property type="entry name" value="ArgRS_core"/>
</dbReference>
<dbReference type="InterPro" id="IPR005148">
    <property type="entry name" value="Arg-tRNA-synth_N"/>
</dbReference>
<dbReference type="InterPro" id="IPR014729">
    <property type="entry name" value="Rossmann-like_a/b/a_fold"/>
</dbReference>
<feature type="domain" description="DALR anticodon binding" evidence="13">
    <location>
        <begin position="442"/>
        <end position="559"/>
    </location>
</feature>
<evidence type="ECO:0000256" key="9">
    <source>
        <dbReference type="ARBA" id="ARBA00023146"/>
    </source>
</evidence>
<evidence type="ECO:0000256" key="11">
    <source>
        <dbReference type="HAMAP-Rule" id="MF_00123"/>
    </source>
</evidence>
<dbReference type="InterPro" id="IPR001278">
    <property type="entry name" value="Arg-tRNA-ligase"/>
</dbReference>
<dbReference type="GO" id="GO:0006420">
    <property type="term" value="P:arginyl-tRNA aminoacylation"/>
    <property type="evidence" value="ECO:0007669"/>
    <property type="project" value="UniProtKB-UniRule"/>
</dbReference>
<dbReference type="InterPro" id="IPR008909">
    <property type="entry name" value="DALR_anticod-bd"/>
</dbReference>
<dbReference type="SUPFAM" id="SSF55190">
    <property type="entry name" value="Arginyl-tRNA synthetase (ArgRS), N-terminal 'additional' domain"/>
    <property type="match status" value="1"/>
</dbReference>
<dbReference type="SMART" id="SM00836">
    <property type="entry name" value="DALR_1"/>
    <property type="match status" value="1"/>
</dbReference>
<keyword evidence="7 11" id="KW-0067">ATP-binding</keyword>
<keyword evidence="5 11" id="KW-0436">Ligase</keyword>
<evidence type="ECO:0000256" key="10">
    <source>
        <dbReference type="ARBA" id="ARBA00049339"/>
    </source>
</evidence>
<protein>
    <recommendedName>
        <fullName evidence="11">Arginine--tRNA ligase</fullName>
        <ecNumber evidence="11">6.1.1.19</ecNumber>
    </recommendedName>
    <alternativeName>
        <fullName evidence="11">Arginyl-tRNA synthetase</fullName>
        <shortName evidence="11">ArgRS</shortName>
    </alternativeName>
</protein>
<evidence type="ECO:0000256" key="8">
    <source>
        <dbReference type="ARBA" id="ARBA00022917"/>
    </source>
</evidence>
<dbReference type="GO" id="GO:0005737">
    <property type="term" value="C:cytoplasm"/>
    <property type="evidence" value="ECO:0007669"/>
    <property type="project" value="UniProtKB-SubCell"/>
</dbReference>
<dbReference type="HAMAP" id="MF_00123">
    <property type="entry name" value="Arg_tRNA_synth"/>
    <property type="match status" value="1"/>
</dbReference>
<dbReference type="Pfam" id="PF00750">
    <property type="entry name" value="tRNA-synt_1d"/>
    <property type="match status" value="1"/>
</dbReference>
<dbReference type="PRINTS" id="PR01038">
    <property type="entry name" value="TRNASYNTHARG"/>
</dbReference>
<keyword evidence="6 11" id="KW-0547">Nucleotide-binding</keyword>
<evidence type="ECO:0000313" key="15">
    <source>
        <dbReference type="EMBL" id="CAB1130234.1"/>
    </source>
</evidence>
<evidence type="ECO:0000256" key="12">
    <source>
        <dbReference type="RuleBase" id="RU363038"/>
    </source>
</evidence>
<sequence>MKEARLPAFRAALAAALERALAGMGLEGLAAEVVVEPPTEAGHGDLTSNIALKGARVARRRPADLAAALRDRLEPVPGLAAVEVAGPGFLNFTLDTRWLAGVVADITADPAAYGRSNLGAGQRVLIEFVSANPTGPLVLVNGRAAALGDSLARILRLAGYAVDREFYVNDAGNQVTVLGQAMALRLWELDSGQAVDPWPEGVYPGEYVRELAARYRAEHPDQRVPAPDDPQAPEWYPALGAYAAGLLRHSHEEALRRFGVTFERWYSERGLREAGGPERVLDRLRAGGYLEERDGALWFRSTLFGDDKDRVMVKSDGSYTYFVPDAAYHLDKFERGYDAVIDLLGPDHHGYVARLKAVVAALGYPADRLEVLIVQVVHLVRGGRPVRMSKRQGQFVTLDDLLDEVGVDAARYFFVERAPDTPLDFDLDLAALRGNENPVYYIQYAGTRIKSVLRQAEAESVPPAPFDPARLQEPLERALCLTLARFPDVLAFAAQARAPQHLARYLHGLAGDFHAFYKFHRILEAEPTLRRARLDLARAVLAVLEQGAGALGISLPDTM</sequence>
<comment type="subcellular location">
    <subcellularLocation>
        <location evidence="1 11">Cytoplasm</location>
    </subcellularLocation>
</comment>
<name>A0A6F8ZJW2_9FIRM</name>
<evidence type="ECO:0000256" key="7">
    <source>
        <dbReference type="ARBA" id="ARBA00022840"/>
    </source>
</evidence>